<reference evidence="2 3" key="1">
    <citation type="journal article" date="2021" name="ISME Commun">
        <title>Automated analysis of genomic sequences facilitates high-throughput and comprehensive description of bacteria.</title>
        <authorList>
            <person name="Hitch T.C.A."/>
        </authorList>
    </citation>
    <scope>NUCLEOTIDE SEQUENCE [LARGE SCALE GENOMIC DNA]</scope>
    <source>
        <strain evidence="2 3">Sanger_03</strain>
    </source>
</reference>
<accession>A0ABT2RJF0</accession>
<name>A0ABT2RJF0_9FIRM</name>
<dbReference type="InterPro" id="IPR040559">
    <property type="entry name" value="CdiA_C"/>
</dbReference>
<sequence length="403" mass="45621">MEDIAPNLLKNIQADFEKRFQENDKVKGLYAKIRNETATYKEAHEFAIEAGEILSGVFRDNLSSAVLPDGKMYYNIAERILRPPLKNNYKLVSDVTVDVQNILNKEAGIGIKAIRPQINEDRVAGIIDIVSGKDNFDDIAYMLTGAVENFTLAVVDEAVRVNADFQNKSGLSPKIRRIATGKCCDWCSKLAGVYDYETVSGSGNAVFRRHKNCKCLVAFETRDGKIQNVHTKRRVDENEIEKIEKRKQIGLKKEIRAEDVTKQYFNGATPGKGKFLIDEGYVEGLHSDEIKTAELLHKTLGGDIVLLRESNADHEKTADYIWNEKLWDLKSTSTAKAANSAIRHGLQQIRGNPGGIILNYNKNEVIMEEVINVIERRMQWCNLEEVDIMIIADEKIKKILRYK</sequence>
<dbReference type="RefSeq" id="WP_158367611.1">
    <property type="nucleotide sequence ID" value="NZ_JAOQJU010000001.1"/>
</dbReference>
<gene>
    <name evidence="2" type="ORF">OCV99_01940</name>
</gene>
<evidence type="ECO:0000313" key="2">
    <source>
        <dbReference type="EMBL" id="MCU6685324.1"/>
    </source>
</evidence>
<dbReference type="EMBL" id="JAOQJU010000001">
    <property type="protein sequence ID" value="MCU6685324.1"/>
    <property type="molecule type" value="Genomic_DNA"/>
</dbReference>
<dbReference type="Proteomes" id="UP001652431">
    <property type="component" value="Unassembled WGS sequence"/>
</dbReference>
<comment type="caution">
    <text evidence="2">The sequence shown here is derived from an EMBL/GenBank/DDBJ whole genome shotgun (WGS) entry which is preliminary data.</text>
</comment>
<proteinExistence type="predicted"/>
<evidence type="ECO:0000313" key="3">
    <source>
        <dbReference type="Proteomes" id="UP001652431"/>
    </source>
</evidence>
<organism evidence="2 3">
    <name type="scientific">Dorea acetigenes</name>
    <dbReference type="NCBI Taxonomy" id="2981787"/>
    <lineage>
        <taxon>Bacteria</taxon>
        <taxon>Bacillati</taxon>
        <taxon>Bacillota</taxon>
        <taxon>Clostridia</taxon>
        <taxon>Lachnospirales</taxon>
        <taxon>Lachnospiraceae</taxon>
        <taxon>Dorea</taxon>
    </lineage>
</organism>
<dbReference type="Gene3D" id="3.40.1350.120">
    <property type="match status" value="1"/>
</dbReference>
<keyword evidence="3" id="KW-1185">Reference proteome</keyword>
<feature type="domain" description="tRNA nuclease CdiA C-terminal" evidence="1">
    <location>
        <begin position="316"/>
        <end position="391"/>
    </location>
</feature>
<dbReference type="Pfam" id="PF18451">
    <property type="entry name" value="CdiA_C"/>
    <property type="match status" value="1"/>
</dbReference>
<evidence type="ECO:0000259" key="1">
    <source>
        <dbReference type="Pfam" id="PF18451"/>
    </source>
</evidence>
<protein>
    <recommendedName>
        <fullName evidence="1">tRNA nuclease CdiA C-terminal domain-containing protein</fullName>
    </recommendedName>
</protein>